<dbReference type="PANTHER" id="PTHR10012">
    <property type="entry name" value="SERINE/THREONINE-PROTEIN PHOSPHATASE 2A REGULATORY SUBUNIT B"/>
    <property type="match status" value="1"/>
</dbReference>
<dbReference type="EC" id="5.2.1.8" evidence="10"/>
<evidence type="ECO:0000256" key="2">
    <source>
        <dbReference type="ARBA" id="ARBA00004123"/>
    </source>
</evidence>
<dbReference type="GO" id="GO:0005737">
    <property type="term" value="C:cytoplasm"/>
    <property type="evidence" value="ECO:0007669"/>
    <property type="project" value="UniProtKB-SubCell"/>
</dbReference>
<keyword evidence="13" id="KW-1185">Reference proteome</keyword>
<feature type="region of interest" description="Disordered" evidence="11">
    <location>
        <begin position="1"/>
        <end position="27"/>
    </location>
</feature>
<proteinExistence type="inferred from homology"/>
<evidence type="ECO:0000256" key="1">
    <source>
        <dbReference type="ARBA" id="ARBA00000971"/>
    </source>
</evidence>
<dbReference type="AlphaFoldDB" id="A0A9N9Q1V6"/>
<dbReference type="GO" id="GO:0007052">
    <property type="term" value="P:mitotic spindle organization"/>
    <property type="evidence" value="ECO:0007669"/>
    <property type="project" value="TreeGrafter"/>
</dbReference>
<dbReference type="SUPFAM" id="SSF140984">
    <property type="entry name" value="PTPA-like"/>
    <property type="match status" value="1"/>
</dbReference>
<evidence type="ECO:0000256" key="3">
    <source>
        <dbReference type="ARBA" id="ARBA00004496"/>
    </source>
</evidence>
<evidence type="ECO:0000256" key="5">
    <source>
        <dbReference type="ARBA" id="ARBA00022490"/>
    </source>
</evidence>
<dbReference type="CDD" id="cd04087">
    <property type="entry name" value="PTPA"/>
    <property type="match status" value="1"/>
</dbReference>
<dbReference type="EMBL" id="CAJVRM010000028">
    <property type="protein sequence ID" value="CAG8971777.1"/>
    <property type="molecule type" value="Genomic_DNA"/>
</dbReference>
<keyword evidence="6 10" id="KW-0697">Rotamase</keyword>
<evidence type="ECO:0000256" key="6">
    <source>
        <dbReference type="ARBA" id="ARBA00023110"/>
    </source>
</evidence>
<evidence type="ECO:0000256" key="4">
    <source>
        <dbReference type="ARBA" id="ARBA00011019"/>
    </source>
</evidence>
<accession>A0A9N9Q1V6</accession>
<comment type="caution">
    <text evidence="12">The sequence shown here is derived from an EMBL/GenBank/DDBJ whole genome shotgun (WGS) entry which is preliminary data.</text>
</comment>
<dbReference type="InterPro" id="IPR037218">
    <property type="entry name" value="PTPA_sf"/>
</dbReference>
<feature type="compositionally biased region" description="Polar residues" evidence="11">
    <location>
        <begin position="454"/>
        <end position="465"/>
    </location>
</feature>
<evidence type="ECO:0000256" key="10">
    <source>
        <dbReference type="RuleBase" id="RU361210"/>
    </source>
</evidence>
<feature type="compositionally biased region" description="Polar residues" evidence="11">
    <location>
        <begin position="1"/>
        <end position="17"/>
    </location>
</feature>
<comment type="similarity">
    <text evidence="4 10">Belongs to the PTPA-type PPIase family.</text>
</comment>
<keyword evidence="7 10" id="KW-0413">Isomerase</keyword>
<dbReference type="GO" id="GO:0003755">
    <property type="term" value="F:peptidyl-prolyl cis-trans isomerase activity"/>
    <property type="evidence" value="ECO:0007669"/>
    <property type="project" value="UniProtKB-KW"/>
</dbReference>
<dbReference type="InterPro" id="IPR004327">
    <property type="entry name" value="Phstyr_phstse_ac"/>
</dbReference>
<organism evidence="12 13">
    <name type="scientific">Hymenoscyphus albidus</name>
    <dbReference type="NCBI Taxonomy" id="595503"/>
    <lineage>
        <taxon>Eukaryota</taxon>
        <taxon>Fungi</taxon>
        <taxon>Dikarya</taxon>
        <taxon>Ascomycota</taxon>
        <taxon>Pezizomycotina</taxon>
        <taxon>Leotiomycetes</taxon>
        <taxon>Helotiales</taxon>
        <taxon>Helotiaceae</taxon>
        <taxon>Hymenoscyphus</taxon>
    </lineage>
</organism>
<name>A0A9N9Q1V6_9HELO</name>
<keyword evidence="5 10" id="KW-0963">Cytoplasm</keyword>
<evidence type="ECO:0000313" key="12">
    <source>
        <dbReference type="EMBL" id="CAG8971777.1"/>
    </source>
</evidence>
<dbReference type="GO" id="GO:0000159">
    <property type="term" value="C:protein phosphatase type 2A complex"/>
    <property type="evidence" value="ECO:0007669"/>
    <property type="project" value="TreeGrafter"/>
</dbReference>
<evidence type="ECO:0000313" key="13">
    <source>
        <dbReference type="Proteomes" id="UP000701801"/>
    </source>
</evidence>
<keyword evidence="8" id="KW-0539">Nucleus</keyword>
<dbReference type="OrthoDB" id="16120at2759"/>
<dbReference type="Gene3D" id="1.20.120.1150">
    <property type="match status" value="1"/>
</dbReference>
<dbReference type="PANTHER" id="PTHR10012:SF3">
    <property type="entry name" value="SERINE_THREONINE-PROTEIN PHOSPHATASE 2A ACTIVATOR 1"/>
    <property type="match status" value="1"/>
</dbReference>
<comment type="subcellular location">
    <subcellularLocation>
        <location evidence="3 10">Cytoplasm</location>
    </subcellularLocation>
    <subcellularLocation>
        <location evidence="2">Nucleus</location>
    </subcellularLocation>
</comment>
<evidence type="ECO:0000256" key="7">
    <source>
        <dbReference type="ARBA" id="ARBA00023235"/>
    </source>
</evidence>
<comment type="catalytic activity">
    <reaction evidence="1 10">
        <text>[protein]-peptidylproline (omega=180) = [protein]-peptidylproline (omega=0)</text>
        <dbReference type="Rhea" id="RHEA:16237"/>
        <dbReference type="Rhea" id="RHEA-COMP:10747"/>
        <dbReference type="Rhea" id="RHEA-COMP:10748"/>
        <dbReference type="ChEBI" id="CHEBI:83833"/>
        <dbReference type="ChEBI" id="CHEBI:83834"/>
        <dbReference type="EC" id="5.2.1.8"/>
    </reaction>
</comment>
<evidence type="ECO:0000256" key="8">
    <source>
        <dbReference type="ARBA" id="ARBA00023242"/>
    </source>
</evidence>
<dbReference type="GO" id="GO:0005634">
    <property type="term" value="C:nucleus"/>
    <property type="evidence" value="ECO:0007669"/>
    <property type="project" value="UniProtKB-SubCell"/>
</dbReference>
<evidence type="ECO:0000256" key="11">
    <source>
        <dbReference type="SAM" id="MobiDB-lite"/>
    </source>
</evidence>
<comment type="function">
    <text evidence="9">PPIases accelerate the folding of proteins. It catalyzes the cis-trans isomerization of proline imidic peptide bonds in oligopeptides. Acts as a regulatory subunit for PP2A-like phosphatases modulating their activity or substrate specificity, probably by inducing a conformational change in the catalytic subunit, a direct target of the PPIase. Can reactivate inactive phosphatase PP2A-phosphatase methylesterase complexes (PP2Ai) in presence of ATP and Mg(2+) by dissociating the inactive form from the complex.</text>
</comment>
<dbReference type="FunFam" id="1.20.120.1150:FF:000003">
    <property type="entry name" value="Serine/threonine-protein phosphatase 2A activator"/>
    <property type="match status" value="1"/>
</dbReference>
<feature type="compositionally biased region" description="Polar residues" evidence="11">
    <location>
        <begin position="384"/>
        <end position="422"/>
    </location>
</feature>
<evidence type="ECO:0000256" key="9">
    <source>
        <dbReference type="ARBA" id="ARBA00025287"/>
    </source>
</evidence>
<protein>
    <recommendedName>
        <fullName evidence="10">Serine/threonine-protein phosphatase 2A activator</fullName>
        <ecNumber evidence="10">5.2.1.8</ecNumber>
    </recommendedName>
    <alternativeName>
        <fullName evidence="10">Phosphotyrosyl phosphatase activator</fullName>
    </alternativeName>
</protein>
<reference evidence="12" key="1">
    <citation type="submission" date="2021-07" db="EMBL/GenBank/DDBJ databases">
        <authorList>
            <person name="Durling M."/>
        </authorList>
    </citation>
    <scope>NUCLEOTIDE SEQUENCE</scope>
</reference>
<dbReference type="Proteomes" id="UP000701801">
    <property type="component" value="Unassembled WGS sequence"/>
</dbReference>
<dbReference type="Pfam" id="PF03095">
    <property type="entry name" value="PTPA"/>
    <property type="match status" value="1"/>
</dbReference>
<dbReference type="InterPro" id="IPR043170">
    <property type="entry name" value="PTPA_C_lid"/>
</dbReference>
<sequence>MSLREPSSSTQPAQAKSRSLPLLDPSKPHTFLAPAKRINEGHDVPFFLTSKAYIDIGVFMMQLNIAMCPRKSPGTAQVQTWQLDDSLILSEPVQKLQEMMEKINQFIEEAPPDTGPRRFGNVSFRKWCEILESRVRDLLAAYLPQSVLEFSSSSSDVSVLDELTPYLMGAFGSSQRLDYGTGHELSFLAFLGCIWKLGGFTENASGEGEVERSVVLGVIEPYLRVVRRLILTYTLEPAGSHGVWGLDDHSFLPYIFGSSQYCPAISGADPMPVEGALPESPDPGDIVKKSIVDRERKHNMYFAAVGFINDVKTGAFWEHSPMLFDISGVRAGWGKINKVWTLSWSTEGMIKMYNAEVLSKFPVVQHFPFGSLFPWEQDPDAEKPSSTVHTANQPPRNQVQTNTTTGAPSQSTRAPWANSTPSGEPGATAAPWAHKPPGGSQQGLPPTRAPWASGTGTSRPTGSNPMSPPSRDPNQPTRAPWARKGDGGGG</sequence>
<feature type="region of interest" description="Disordered" evidence="11">
    <location>
        <begin position="378"/>
        <end position="490"/>
    </location>
</feature>
<gene>
    <name evidence="12" type="ORF">HYALB_00001886</name>
</gene>
<dbReference type="GO" id="GO:0008160">
    <property type="term" value="F:protein tyrosine phosphatase activator activity"/>
    <property type="evidence" value="ECO:0007669"/>
    <property type="project" value="TreeGrafter"/>
</dbReference>